<evidence type="ECO:0000256" key="1">
    <source>
        <dbReference type="SAM" id="MobiDB-lite"/>
    </source>
</evidence>
<name>A0AAE1ENY3_PETCI</name>
<dbReference type="AlphaFoldDB" id="A0AAE1ENY3"/>
<proteinExistence type="predicted"/>
<keyword evidence="4" id="KW-1185">Reference proteome</keyword>
<evidence type="ECO:0000313" key="4">
    <source>
        <dbReference type="Proteomes" id="UP001286313"/>
    </source>
</evidence>
<reference evidence="3" key="1">
    <citation type="submission" date="2023-10" db="EMBL/GenBank/DDBJ databases">
        <title>Genome assemblies of two species of porcelain crab, Petrolisthes cinctipes and Petrolisthes manimaculis (Anomura: Porcellanidae).</title>
        <authorList>
            <person name="Angst P."/>
        </authorList>
    </citation>
    <scope>NUCLEOTIDE SEQUENCE</scope>
    <source>
        <strain evidence="3">PB745_01</strain>
        <tissue evidence="3">Gill</tissue>
    </source>
</reference>
<gene>
    <name evidence="3" type="ORF">Pcinc_036136</name>
</gene>
<protein>
    <submittedName>
        <fullName evidence="3">Uncharacterized protein</fullName>
    </submittedName>
</protein>
<dbReference type="Proteomes" id="UP001286313">
    <property type="component" value="Unassembled WGS sequence"/>
</dbReference>
<feature type="compositionally biased region" description="Gly residues" evidence="1">
    <location>
        <begin position="1"/>
        <end position="11"/>
    </location>
</feature>
<keyword evidence="2" id="KW-0472">Membrane</keyword>
<dbReference type="EMBL" id="JAWQEG010005559">
    <property type="protein sequence ID" value="KAK3857625.1"/>
    <property type="molecule type" value="Genomic_DNA"/>
</dbReference>
<feature type="region of interest" description="Disordered" evidence="1">
    <location>
        <begin position="1"/>
        <end position="36"/>
    </location>
</feature>
<feature type="transmembrane region" description="Helical" evidence="2">
    <location>
        <begin position="86"/>
        <end position="107"/>
    </location>
</feature>
<comment type="caution">
    <text evidence="3">The sequence shown here is derived from an EMBL/GenBank/DDBJ whole genome shotgun (WGS) entry which is preliminary data.</text>
</comment>
<keyword evidence="2" id="KW-1133">Transmembrane helix</keyword>
<accession>A0AAE1ENY3</accession>
<organism evidence="3 4">
    <name type="scientific">Petrolisthes cinctipes</name>
    <name type="common">Flat porcelain crab</name>
    <dbReference type="NCBI Taxonomy" id="88211"/>
    <lineage>
        <taxon>Eukaryota</taxon>
        <taxon>Metazoa</taxon>
        <taxon>Ecdysozoa</taxon>
        <taxon>Arthropoda</taxon>
        <taxon>Crustacea</taxon>
        <taxon>Multicrustacea</taxon>
        <taxon>Malacostraca</taxon>
        <taxon>Eumalacostraca</taxon>
        <taxon>Eucarida</taxon>
        <taxon>Decapoda</taxon>
        <taxon>Pleocyemata</taxon>
        <taxon>Anomura</taxon>
        <taxon>Galatheoidea</taxon>
        <taxon>Porcellanidae</taxon>
        <taxon>Petrolisthes</taxon>
    </lineage>
</organism>
<evidence type="ECO:0000256" key="2">
    <source>
        <dbReference type="SAM" id="Phobius"/>
    </source>
</evidence>
<keyword evidence="2" id="KW-0812">Transmembrane</keyword>
<sequence>MRGGHGGGYLPDGGVAPGVSRRRAAAARRGDGQQKGAALVGGGGVLRVYSGRRRGREGAVAGVAAGRTSQALLHTNLDVKGHRSHLAFVLCYLDCLVTVRLVAIVVWPGTRR</sequence>
<evidence type="ECO:0000313" key="3">
    <source>
        <dbReference type="EMBL" id="KAK3857625.1"/>
    </source>
</evidence>